<evidence type="ECO:0008006" key="6">
    <source>
        <dbReference type="Google" id="ProtNLM"/>
    </source>
</evidence>
<feature type="binding site" evidence="3">
    <location>
        <position position="48"/>
    </location>
    <ligand>
        <name>a divalent metal cation</name>
        <dbReference type="ChEBI" id="CHEBI:60240"/>
    </ligand>
</feature>
<dbReference type="Pfam" id="PF05163">
    <property type="entry name" value="DinB"/>
    <property type="match status" value="1"/>
</dbReference>
<dbReference type="KEGG" id="chih:GWR21_26330"/>
<name>A0A6B9ZPA8_9BACT</name>
<evidence type="ECO:0000256" key="2">
    <source>
        <dbReference type="ARBA" id="ARBA00022723"/>
    </source>
</evidence>
<organism evidence="4 5">
    <name type="scientific">Chitinophaga agri</name>
    <dbReference type="NCBI Taxonomy" id="2703787"/>
    <lineage>
        <taxon>Bacteria</taxon>
        <taxon>Pseudomonadati</taxon>
        <taxon>Bacteroidota</taxon>
        <taxon>Chitinophagia</taxon>
        <taxon>Chitinophagales</taxon>
        <taxon>Chitinophagaceae</taxon>
        <taxon>Chitinophaga</taxon>
    </lineage>
</organism>
<comment type="similarity">
    <text evidence="1">Belongs to the DinB family.</text>
</comment>
<accession>A0A6B9ZPA8</accession>
<dbReference type="Gene3D" id="1.20.120.450">
    <property type="entry name" value="dinb family like domain"/>
    <property type="match status" value="1"/>
</dbReference>
<dbReference type="RefSeq" id="WP_162334699.1">
    <property type="nucleotide sequence ID" value="NZ_CP048113.1"/>
</dbReference>
<dbReference type="AlphaFoldDB" id="A0A6B9ZPA8"/>
<evidence type="ECO:0000313" key="4">
    <source>
        <dbReference type="EMBL" id="QHS62975.1"/>
    </source>
</evidence>
<gene>
    <name evidence="4" type="ORF">GWR21_26330</name>
</gene>
<evidence type="ECO:0000256" key="3">
    <source>
        <dbReference type="PIRSR" id="PIRSR607837-1"/>
    </source>
</evidence>
<dbReference type="EMBL" id="CP048113">
    <property type="protein sequence ID" value="QHS62975.1"/>
    <property type="molecule type" value="Genomic_DNA"/>
</dbReference>
<proteinExistence type="inferred from homology"/>
<keyword evidence="5" id="KW-1185">Reference proteome</keyword>
<dbReference type="Proteomes" id="UP000476411">
    <property type="component" value="Chromosome"/>
</dbReference>
<dbReference type="InterPro" id="IPR007837">
    <property type="entry name" value="DinB"/>
</dbReference>
<dbReference type="SUPFAM" id="SSF109854">
    <property type="entry name" value="DinB/YfiT-like putative metalloenzymes"/>
    <property type="match status" value="1"/>
</dbReference>
<feature type="binding site" evidence="3">
    <location>
        <position position="131"/>
    </location>
    <ligand>
        <name>a divalent metal cation</name>
        <dbReference type="ChEBI" id="CHEBI:60240"/>
    </ligand>
</feature>
<protein>
    <recommendedName>
        <fullName evidence="6">Damage-inducible protein DinB</fullName>
    </recommendedName>
</protein>
<dbReference type="GO" id="GO:0046872">
    <property type="term" value="F:metal ion binding"/>
    <property type="evidence" value="ECO:0007669"/>
    <property type="project" value="UniProtKB-KW"/>
</dbReference>
<reference evidence="4 5" key="1">
    <citation type="submission" date="2020-01" db="EMBL/GenBank/DDBJ databases">
        <title>Complete genome sequence of Chitinophaga sp. H33E-04 isolated from quinoa roots.</title>
        <authorList>
            <person name="Weon H.-Y."/>
            <person name="Lee S.A."/>
        </authorList>
    </citation>
    <scope>NUCLEOTIDE SEQUENCE [LARGE SCALE GENOMIC DNA]</scope>
    <source>
        <strain evidence="4 5">H33E-04</strain>
    </source>
</reference>
<evidence type="ECO:0000256" key="1">
    <source>
        <dbReference type="ARBA" id="ARBA00008635"/>
    </source>
</evidence>
<evidence type="ECO:0000313" key="5">
    <source>
        <dbReference type="Proteomes" id="UP000476411"/>
    </source>
</evidence>
<sequence>MYYSINVFIEDWQFEVHKTLSVFSLLTDETKSIRVHDNVRTLERLAFHIPQVIGDIGFQTGLFDTNELAGQTTPAALSHITELYKDYHLRMTTAVNERWHDDMLDNTVLLFGKNWKRGDVLSLLVQHEIHHRSQMGIIMRILNLPVPELYGPVREDWIKMGLPIAE</sequence>
<feature type="binding site" evidence="3">
    <location>
        <position position="127"/>
    </location>
    <ligand>
        <name>a divalent metal cation</name>
        <dbReference type="ChEBI" id="CHEBI:60240"/>
    </ligand>
</feature>
<keyword evidence="2 3" id="KW-0479">Metal-binding</keyword>
<dbReference type="InterPro" id="IPR034660">
    <property type="entry name" value="DinB/YfiT-like"/>
</dbReference>